<keyword evidence="3" id="KW-0645">Protease</keyword>
<dbReference type="OrthoDB" id="9775677at2"/>
<comment type="similarity">
    <text evidence="2">Belongs to the peptidase M13 family.</text>
</comment>
<dbReference type="Pfam" id="PF05649">
    <property type="entry name" value="Peptidase_M13_N"/>
    <property type="match status" value="1"/>
</dbReference>
<dbReference type="PATRIC" id="fig|322095.3.peg.1752"/>
<dbReference type="PROSITE" id="PS51885">
    <property type="entry name" value="NEPRILYSIN"/>
    <property type="match status" value="1"/>
</dbReference>
<dbReference type="GO" id="GO:0016485">
    <property type="term" value="P:protein processing"/>
    <property type="evidence" value="ECO:0007669"/>
    <property type="project" value="TreeGrafter"/>
</dbReference>
<comment type="cofactor">
    <cofactor evidence="1">
        <name>Zn(2+)</name>
        <dbReference type="ChEBI" id="CHEBI:29105"/>
    </cofactor>
</comment>
<dbReference type="PANTHER" id="PTHR11733:SF167">
    <property type="entry name" value="FI17812P1-RELATED"/>
    <property type="match status" value="1"/>
</dbReference>
<evidence type="ECO:0000313" key="11">
    <source>
        <dbReference type="Proteomes" id="UP000070224"/>
    </source>
</evidence>
<keyword evidence="11" id="KW-1185">Reference proteome</keyword>
<dbReference type="InterPro" id="IPR018497">
    <property type="entry name" value="Peptidase_M13_C"/>
</dbReference>
<dbReference type="InterPro" id="IPR024079">
    <property type="entry name" value="MetalloPept_cat_dom_sf"/>
</dbReference>
<dbReference type="AlphaFoldDB" id="A0A134B362"/>
<evidence type="ECO:0000256" key="4">
    <source>
        <dbReference type="ARBA" id="ARBA00022723"/>
    </source>
</evidence>
<keyword evidence="7" id="KW-0482">Metalloprotease</keyword>
<evidence type="ECO:0000256" key="5">
    <source>
        <dbReference type="ARBA" id="ARBA00022801"/>
    </source>
</evidence>
<dbReference type="EMBL" id="LSDK01000124">
    <property type="protein sequence ID" value="KXB74376.1"/>
    <property type="molecule type" value="Genomic_DNA"/>
</dbReference>
<comment type="caution">
    <text evidence="10">The sequence shown here is derived from an EMBL/GenBank/DDBJ whole genome shotgun (WGS) entry which is preliminary data.</text>
</comment>
<dbReference type="InterPro" id="IPR000718">
    <property type="entry name" value="Peptidase_M13"/>
</dbReference>
<organism evidence="10 11">
    <name type="scientific">Porphyromonas somerae</name>
    <dbReference type="NCBI Taxonomy" id="322095"/>
    <lineage>
        <taxon>Bacteria</taxon>
        <taxon>Pseudomonadati</taxon>
        <taxon>Bacteroidota</taxon>
        <taxon>Bacteroidia</taxon>
        <taxon>Bacteroidales</taxon>
        <taxon>Porphyromonadaceae</taxon>
        <taxon>Porphyromonas</taxon>
    </lineage>
</organism>
<name>A0A134B362_9PORP</name>
<feature type="domain" description="Peptidase M13 N-terminal" evidence="9">
    <location>
        <begin position="49"/>
        <end position="428"/>
    </location>
</feature>
<feature type="domain" description="Peptidase M13 C-terminal" evidence="8">
    <location>
        <begin position="481"/>
        <end position="682"/>
    </location>
</feature>
<evidence type="ECO:0000259" key="8">
    <source>
        <dbReference type="Pfam" id="PF01431"/>
    </source>
</evidence>
<sequence length="685" mass="77561">MQIKKQLITLGLSALLAQGVLPDSLSAQQTKTEKVPGISLSDMDRKVRPQDNFYRYSNGGWIRKNPLKPAYSRFGTFDILQDTATSQIRHIVEELIAKPQTKGTNDYRVAVLYKQSLDSAERNRQGYKPLIPELQALQGIQTKDDLLKHIAQQDQVYGQGCLFGTGVAADEKNSTMNIFLFTQTSLGLGSRDYYVESTPEVKQILAGYEAYLVRILKLSGYSDAEASRIAKATIRIETELAQFSYSNTELRDSQKNYNIVTIADFARDNKGFDWSGYLRLRGLDVATANFMQLNFFKAFDKWYSSAKVEDLRDFLTGRTISGAANSLSDDFVQAHFDFFGKQLSGRKEMHPRWRRSIGVVQSVLGEALGEVYVKRYFSPEAKERMIELVHNLQKALGQRVEALSWMSPETKKRAQEKLSSFVIKIGYPDKWMDYSALDIDESKTYYQNLEAATRFMQADNLKDLGKPVDRTKWLMSPQEVNAYYMPTTNEICFPAGILQPPFFNMDADDAVNYGAIGVVIGHEMTHGFDDEGSNFDKDGNMNNWWTPEDRKKFEATTQRLAKQFSAVTVAPGLKANGELTLGENIADQGGLTIAYLALQMANEGKQVAKIDGFSPAQRFYIAYARLWGQNITEAEIRRLTKLDPHSLGLLRVNQALKNIDPFYKAFNIRPTDKMYIAPKDRVVVW</sequence>
<dbReference type="InterPro" id="IPR008753">
    <property type="entry name" value="Peptidase_M13_N"/>
</dbReference>
<accession>A0A134B362</accession>
<dbReference type="GO" id="GO:0046872">
    <property type="term" value="F:metal ion binding"/>
    <property type="evidence" value="ECO:0007669"/>
    <property type="project" value="UniProtKB-KW"/>
</dbReference>
<dbReference type="GO" id="GO:0004222">
    <property type="term" value="F:metalloendopeptidase activity"/>
    <property type="evidence" value="ECO:0007669"/>
    <property type="project" value="InterPro"/>
</dbReference>
<reference evidence="11" key="1">
    <citation type="submission" date="2016-01" db="EMBL/GenBank/DDBJ databases">
        <authorList>
            <person name="Mitreva M."/>
            <person name="Pepin K.H."/>
            <person name="Mihindukulasuriya K.A."/>
            <person name="Fulton R."/>
            <person name="Fronick C."/>
            <person name="O'Laughlin M."/>
            <person name="Miner T."/>
            <person name="Herter B."/>
            <person name="Rosa B.A."/>
            <person name="Cordes M."/>
            <person name="Tomlinson C."/>
            <person name="Wollam A."/>
            <person name="Palsikar V.B."/>
            <person name="Mardis E.R."/>
            <person name="Wilson R.K."/>
        </authorList>
    </citation>
    <scope>NUCLEOTIDE SEQUENCE [LARGE SCALE GENOMIC DNA]</scope>
    <source>
        <strain evidence="11">KA00683</strain>
    </source>
</reference>
<dbReference type="Gene3D" id="1.10.1380.10">
    <property type="entry name" value="Neutral endopeptidase , domain2"/>
    <property type="match status" value="1"/>
</dbReference>
<evidence type="ECO:0000256" key="1">
    <source>
        <dbReference type="ARBA" id="ARBA00001947"/>
    </source>
</evidence>
<evidence type="ECO:0000256" key="2">
    <source>
        <dbReference type="ARBA" id="ARBA00007357"/>
    </source>
</evidence>
<dbReference type="RefSeq" id="WP_060935869.1">
    <property type="nucleotide sequence ID" value="NZ_KQ960462.1"/>
</dbReference>
<keyword evidence="4" id="KW-0479">Metal-binding</keyword>
<dbReference type="InterPro" id="IPR042089">
    <property type="entry name" value="Peptidase_M13_dom_2"/>
</dbReference>
<dbReference type="PRINTS" id="PR00786">
    <property type="entry name" value="NEPRILYSIN"/>
</dbReference>
<evidence type="ECO:0000313" key="10">
    <source>
        <dbReference type="EMBL" id="KXB74376.1"/>
    </source>
</evidence>
<dbReference type="Pfam" id="PF01431">
    <property type="entry name" value="Peptidase_M13"/>
    <property type="match status" value="1"/>
</dbReference>
<evidence type="ECO:0000256" key="6">
    <source>
        <dbReference type="ARBA" id="ARBA00022833"/>
    </source>
</evidence>
<protein>
    <submittedName>
        <fullName evidence="10">Peptidase family M13</fullName>
    </submittedName>
</protein>
<dbReference type="Gene3D" id="3.40.390.10">
    <property type="entry name" value="Collagenase (Catalytic Domain)"/>
    <property type="match status" value="1"/>
</dbReference>
<keyword evidence="6" id="KW-0862">Zinc</keyword>
<dbReference type="CDD" id="cd08662">
    <property type="entry name" value="M13"/>
    <property type="match status" value="1"/>
</dbReference>
<evidence type="ECO:0000259" key="9">
    <source>
        <dbReference type="Pfam" id="PF05649"/>
    </source>
</evidence>
<dbReference type="SUPFAM" id="SSF55486">
    <property type="entry name" value="Metalloproteases ('zincins'), catalytic domain"/>
    <property type="match status" value="1"/>
</dbReference>
<proteinExistence type="inferred from homology"/>
<evidence type="ECO:0000256" key="3">
    <source>
        <dbReference type="ARBA" id="ARBA00022670"/>
    </source>
</evidence>
<dbReference type="PANTHER" id="PTHR11733">
    <property type="entry name" value="ZINC METALLOPROTEASE FAMILY M13 NEPRILYSIN-RELATED"/>
    <property type="match status" value="1"/>
</dbReference>
<keyword evidence="5" id="KW-0378">Hydrolase</keyword>
<dbReference type="STRING" id="322095.HMPREF3185_01777"/>
<dbReference type="GO" id="GO:0005886">
    <property type="term" value="C:plasma membrane"/>
    <property type="evidence" value="ECO:0007669"/>
    <property type="project" value="TreeGrafter"/>
</dbReference>
<evidence type="ECO:0000256" key="7">
    <source>
        <dbReference type="ARBA" id="ARBA00023049"/>
    </source>
</evidence>
<gene>
    <name evidence="10" type="ORF">HMPREF3185_01777</name>
</gene>
<dbReference type="Proteomes" id="UP000070224">
    <property type="component" value="Unassembled WGS sequence"/>
</dbReference>